<evidence type="ECO:0000313" key="12">
    <source>
        <dbReference type="EMBL" id="PZW41862.1"/>
    </source>
</evidence>
<dbReference type="Pfam" id="PF14765">
    <property type="entry name" value="PS-DH"/>
    <property type="match status" value="1"/>
</dbReference>
<evidence type="ECO:0000256" key="7">
    <source>
        <dbReference type="PROSITE-ProRule" id="PRU01363"/>
    </source>
</evidence>
<dbReference type="PROSITE" id="PS50075">
    <property type="entry name" value="CARRIER"/>
    <property type="match status" value="1"/>
</dbReference>
<dbReference type="Pfam" id="PF21089">
    <property type="entry name" value="PKS_DH_N"/>
    <property type="match status" value="1"/>
</dbReference>
<keyword evidence="5" id="KW-0511">Multifunctional enzyme</keyword>
<proteinExistence type="predicted"/>
<dbReference type="InterPro" id="IPR020841">
    <property type="entry name" value="PKS_Beta-ketoAc_synthase_dom"/>
</dbReference>
<dbReference type="Gene3D" id="3.90.180.10">
    <property type="entry name" value="Medium-chain alcohol dehydrogenases, catalytic domain"/>
    <property type="match status" value="1"/>
</dbReference>
<evidence type="ECO:0000313" key="13">
    <source>
        <dbReference type="Proteomes" id="UP000249688"/>
    </source>
</evidence>
<dbReference type="RefSeq" id="WP_111399438.1">
    <property type="nucleotide sequence ID" value="NZ_QKYU01000020.1"/>
</dbReference>
<reference evidence="12 13" key="1">
    <citation type="submission" date="2018-06" db="EMBL/GenBank/DDBJ databases">
        <title>Genomic Encyclopedia of Archaeal and Bacterial Type Strains, Phase II (KMG-II): from individual species to whole genera.</title>
        <authorList>
            <person name="Goeker M."/>
        </authorList>
    </citation>
    <scope>NUCLEOTIDE SEQUENCE [LARGE SCALE GENOMIC DNA]</scope>
    <source>
        <strain evidence="12 13">DSM 24525</strain>
    </source>
</reference>
<accession>A0A2W7I8L5</accession>
<dbReference type="SMART" id="SM00822">
    <property type="entry name" value="PKS_KR"/>
    <property type="match status" value="1"/>
</dbReference>
<dbReference type="OrthoDB" id="9778690at2"/>
<dbReference type="SMART" id="SM00825">
    <property type="entry name" value="PKS_KS"/>
    <property type="match status" value="1"/>
</dbReference>
<dbReference type="Gene3D" id="1.10.1200.10">
    <property type="entry name" value="ACP-like"/>
    <property type="match status" value="1"/>
</dbReference>
<dbReference type="InterPro" id="IPR014031">
    <property type="entry name" value="Ketoacyl_synth_C"/>
</dbReference>
<feature type="region of interest" description="C-terminal hotdog fold" evidence="7">
    <location>
        <begin position="1051"/>
        <end position="1196"/>
    </location>
</feature>
<dbReference type="InterPro" id="IPR042104">
    <property type="entry name" value="PKS_dehydratase_sf"/>
</dbReference>
<feature type="region of interest" description="N-terminal hotdog fold" evidence="7">
    <location>
        <begin position="914"/>
        <end position="1033"/>
    </location>
</feature>
<dbReference type="InterPro" id="IPR018201">
    <property type="entry name" value="Ketoacyl_synth_AS"/>
</dbReference>
<evidence type="ECO:0000256" key="5">
    <source>
        <dbReference type="ARBA" id="ARBA00023268"/>
    </source>
</evidence>
<dbReference type="InterPro" id="IPR057326">
    <property type="entry name" value="KR_dom"/>
</dbReference>
<dbReference type="InterPro" id="IPR016039">
    <property type="entry name" value="Thiolase-like"/>
</dbReference>
<protein>
    <submittedName>
        <fullName evidence="12">Acyl transferase domain-containing protein</fullName>
    </submittedName>
</protein>
<dbReference type="InterPro" id="IPR013968">
    <property type="entry name" value="PKS_KR"/>
</dbReference>
<evidence type="ECO:0000256" key="6">
    <source>
        <dbReference type="ARBA" id="ARBA00023315"/>
    </source>
</evidence>
<dbReference type="GO" id="GO:0004312">
    <property type="term" value="F:fatty acid synthase activity"/>
    <property type="evidence" value="ECO:0007669"/>
    <property type="project" value="TreeGrafter"/>
</dbReference>
<keyword evidence="4" id="KW-0521">NADP</keyword>
<dbReference type="PANTHER" id="PTHR43775:SF37">
    <property type="entry name" value="SI:DKEY-61P9.11"/>
    <property type="match status" value="1"/>
</dbReference>
<dbReference type="Proteomes" id="UP000249688">
    <property type="component" value="Unassembled WGS sequence"/>
</dbReference>
<dbReference type="SMART" id="SM00823">
    <property type="entry name" value="PKS_PP"/>
    <property type="match status" value="1"/>
</dbReference>
<keyword evidence="6" id="KW-0012">Acyltransferase</keyword>
<dbReference type="SUPFAM" id="SSF53901">
    <property type="entry name" value="Thiolase-like"/>
    <property type="match status" value="1"/>
</dbReference>
<dbReference type="Pfam" id="PF00698">
    <property type="entry name" value="Acyl_transf_1"/>
    <property type="match status" value="1"/>
</dbReference>
<dbReference type="SUPFAM" id="SSF50129">
    <property type="entry name" value="GroES-like"/>
    <property type="match status" value="1"/>
</dbReference>
<dbReference type="InterPro" id="IPR014043">
    <property type="entry name" value="Acyl_transferase_dom"/>
</dbReference>
<feature type="domain" description="PKS/mFAS DH" evidence="11">
    <location>
        <begin position="914"/>
        <end position="1196"/>
    </location>
</feature>
<dbReference type="GO" id="GO:0006633">
    <property type="term" value="P:fatty acid biosynthetic process"/>
    <property type="evidence" value="ECO:0007669"/>
    <property type="project" value="InterPro"/>
</dbReference>
<dbReference type="PROSITE" id="PS52004">
    <property type="entry name" value="KS3_2"/>
    <property type="match status" value="1"/>
</dbReference>
<dbReference type="Gene3D" id="3.30.70.3290">
    <property type="match status" value="1"/>
</dbReference>
<feature type="active site" description="Proton donor; for dehydratase activity" evidence="7">
    <location>
        <position position="1113"/>
    </location>
</feature>
<dbReference type="SMART" id="SM00826">
    <property type="entry name" value="PKS_DH"/>
    <property type="match status" value="1"/>
</dbReference>
<dbReference type="InterPro" id="IPR006162">
    <property type="entry name" value="Ppantetheine_attach_site"/>
</dbReference>
<keyword evidence="2" id="KW-0597">Phosphoprotein</keyword>
<evidence type="ECO:0000259" key="11">
    <source>
        <dbReference type="PROSITE" id="PS52019"/>
    </source>
</evidence>
<dbReference type="Pfam" id="PF16197">
    <property type="entry name" value="KAsynt_C_assoc"/>
    <property type="match status" value="1"/>
</dbReference>
<dbReference type="InterPro" id="IPR020806">
    <property type="entry name" value="PKS_PP-bd"/>
</dbReference>
<sequence length="2424" mass="248273">MTTAADVTRQGRATAKRPSSKRMTTPPVTPIAIVGAACRLPGADGLEAYWTLLRQGIDAVGTLPADRFNQTRFLHPRASEAGRSYTFAAGHVGDVAAFDPAAFGLSPREAAEMDPQQRLLLEVTLHAFEDAGMTTARRSGQSIGVYVGGSTTDYAELRLGDPAGADRYFMTGNALSILANRLTNVFDLRGPAQTVDTACSSALVALDLAAQAIRLGRVDAALVAGVQLLLSPYAYIGFSRASMLSPTGRCHAFGAGADGYVRAEGAGALLLKPLDQALADGDRVRALLLATGVNSAGHTIGLSLPNERAQARLMGQVMAEAGIDPEQIAYFEAHGTGTQVGDPVEAGALGHAVGRKRTTPLPVGSVKGNVGHLEPASGIAGLLKAILVLENRMVPPSLHASPPNPNIAFDTLNLRVVQVAEPLSGGEDAVVGVNSFGFGGTNATALLGFAPAANPGPLAPLSAAAPPPLLLSARSAPQLAALAAVWEAELGAPDADAGALARGVARHRDQATHRLAIRGADAPDMAATLAAWRRGQRPEAATEGMVAGTGSLAFVFSGNGAQYPGMAQHALHDPAFRDGMRAADSVLAPLLGWSVLAMIEAGVTEAQVQATEFAQPLIFATQAATVAALAAQGLHPAAVFGHSVGEVAAALTAGILDLPTAARLIVARSSAQAPTRGLGRMAALGTTEAAAAALLAECGPGLEIAAMNGPGALTIAGPGAAIARLAAAAKVARISCVELDLDYAFHSSLMDPVRADLIKVLADLAPQPGGLPFFSTVTGALLDGTTADAGYWWRNLRAPVRFQAATTAALGSGARVFLEIGAHPVLQSYLRETSRSAGAEAAILASLSRRDPPGNPLPAIADRAYCRGADPRAGLAFQGPAARSSLPHTPFARSRSWLPSSLEATRLTDPVLEHPLLGFRDGAEPARWRNSLDTMVMPWLADHALAGEAVLPAAAMLDMALAACAARFPEAAMLEVEAFQILRPLALERDRAREIRTSLSAEGELRLESRRRLADESWSLHARGRIGVAPEAALPTSASLAQNWPLPPAGTGHVGGAKLRGRALRMGLGYGPAFASVLDVTANAGAGHGRVRLALPATAPADSAWGLHPSVLDGAFQGLLGLVSADLSPGEVPLPVRAGRLVLRRGAAAPAEARLVVTRRGSRAASADILLLDAAGRPVAVLRDLWLQRVRLPQGSRPEAFLPRLLPMPGGPTAAPDAALALARALPAAEARDLALDLQETTLLLEACVASAVQLALAGGESALFRGPLRQAADRILVEDGIAEFAPSGQGTIPIEGAALPAAGDIWRQVLAEQPALAPDLAWLARGLETLPAALAGTPQPCPPPPASSGGFARLAEVLAAAAIAAVADWPAARPLRILEIGSGGLCAPLAVALAGSGRRVVLTLAAIQATAPPAPPPGVEILQAVWDPQGLLPGPADLVIGVAPAALHRAGCEILPGLAGVLADGGLLLLAEPAPGRLLDLCCGQDPGWWNGAAPPEAAAWTDALLQAGFEGVEARPLIAAPWPALLLAAHRSAPVATAPIMDITPRILVADAAARPLADAVAALLPGPAEQLALEDATHLSPRRLRGAQVLMLLDPGTSDLAGTLHATVQLAEAARGTAAGFAVAVRGAAGASPAAAALLGMLRVLANEMPELKPRRIDLDPTLEPAEAAPRLLEALAGDEPEVWLTPTARLAPRLGPMPPPVTEGCRKLVVEQPGNLGTLQWQTHVPRDPGPGEVSLRVLATGLNFRDVMWAQGLLPEEALLDGFAGPGLGMECAGVVEAVGPGATLRPGDHVFGFAPDALADRVVTRDAALVPLPSGMDPAEAATLPVAFLTAIHALEACARLAPGETVLIHGGAGGVGLAALQIALAAGARVAATAGTPARRAFLRLAGAELVLDSRDPGFADALRAEWPEGVDVVLNSLAGEAMERSLSLVKPFGRFIELGKRDFFEDRRVALRPMRRNVTYFAVDVDELPSARPGAAQAALRRVGYLLAQGALRPLPHVLRSAAEVEAAFRMLQVSATIGKVVIRPPGADQAVLPESRAAWSPPTGIVVVTGGTAGFGLETAKWLAARGVKRLALVSRRGPATPGVDRAIAALAALGADATVHACDVADIAMLAGVLASIRGDGAIGGVVHAAAAFDDAAATRLDTARFAAVLRPKLGAALALDQLTANDPLSLFLLFSSATTLFGNPGQANYVAANMALEALARRRHAAGQPALAVAWGPIADAGVLAADAATAASLQRRIGATPMPAAAALDALPALLASGEPVVALAQVSWGQAGAILPILAEPMFEALRGTVAAQPAEDLQAELRALSPEAARDRLVILASAEIARILRLPPDSVSPEVPVASLGLDSLGALELRNALEQRLGQPVPLAAVTEDLTIASLAARLAEGLTNAAPEAAMSALVASFEPSSADTGD</sequence>
<dbReference type="GO" id="GO:0004315">
    <property type="term" value="F:3-oxoacyl-[acyl-carrier-protein] synthase activity"/>
    <property type="evidence" value="ECO:0007669"/>
    <property type="project" value="InterPro"/>
</dbReference>
<evidence type="ECO:0000256" key="1">
    <source>
        <dbReference type="ARBA" id="ARBA00022450"/>
    </source>
</evidence>
<dbReference type="Pfam" id="PF02801">
    <property type="entry name" value="Ketoacyl-synt_C"/>
    <property type="match status" value="1"/>
</dbReference>
<comment type="caution">
    <text evidence="12">The sequence shown here is derived from an EMBL/GenBank/DDBJ whole genome shotgun (WGS) entry which is preliminary data.</text>
</comment>
<evidence type="ECO:0000259" key="10">
    <source>
        <dbReference type="PROSITE" id="PS52004"/>
    </source>
</evidence>
<dbReference type="InterPro" id="IPR032821">
    <property type="entry name" value="PKS_assoc"/>
</dbReference>
<dbReference type="InterPro" id="IPR049900">
    <property type="entry name" value="PKS_mFAS_DH"/>
</dbReference>
<dbReference type="GO" id="GO:0031177">
    <property type="term" value="F:phosphopantetheine binding"/>
    <property type="evidence" value="ECO:0007669"/>
    <property type="project" value="InterPro"/>
</dbReference>
<dbReference type="InterPro" id="IPR029063">
    <property type="entry name" value="SAM-dependent_MTases_sf"/>
</dbReference>
<keyword evidence="3 12" id="KW-0808">Transferase</keyword>
<dbReference type="Pfam" id="PF00107">
    <property type="entry name" value="ADH_zinc_N"/>
    <property type="match status" value="1"/>
</dbReference>
<dbReference type="SMART" id="SM00829">
    <property type="entry name" value="PKS_ER"/>
    <property type="match status" value="1"/>
</dbReference>
<dbReference type="SUPFAM" id="SSF51735">
    <property type="entry name" value="NAD(P)-binding Rossmann-fold domains"/>
    <property type="match status" value="2"/>
</dbReference>
<dbReference type="InterPro" id="IPR050091">
    <property type="entry name" value="PKS_NRPS_Biosynth_Enz"/>
</dbReference>
<evidence type="ECO:0000256" key="2">
    <source>
        <dbReference type="ARBA" id="ARBA00022553"/>
    </source>
</evidence>
<dbReference type="InterPro" id="IPR016036">
    <property type="entry name" value="Malonyl_transacylase_ACP-bd"/>
</dbReference>
<gene>
    <name evidence="12" type="ORF">C8P66_12053</name>
</gene>
<dbReference type="PROSITE" id="PS00606">
    <property type="entry name" value="KS3_1"/>
    <property type="match status" value="1"/>
</dbReference>
<dbReference type="InterPro" id="IPR049551">
    <property type="entry name" value="PKS_DH_C"/>
</dbReference>
<dbReference type="InterPro" id="IPR009081">
    <property type="entry name" value="PP-bd_ACP"/>
</dbReference>
<dbReference type="InterPro" id="IPR020843">
    <property type="entry name" value="ER"/>
</dbReference>
<feature type="region of interest" description="Disordered" evidence="8">
    <location>
        <begin position="1"/>
        <end position="27"/>
    </location>
</feature>
<dbReference type="InterPro" id="IPR001227">
    <property type="entry name" value="Ac_transferase_dom_sf"/>
</dbReference>
<dbReference type="InterPro" id="IPR013149">
    <property type="entry name" value="ADH-like_C"/>
</dbReference>
<dbReference type="SUPFAM" id="SSF52151">
    <property type="entry name" value="FabD/lysophospholipase-like"/>
    <property type="match status" value="1"/>
</dbReference>
<dbReference type="InterPro" id="IPR036291">
    <property type="entry name" value="NAD(P)-bd_dom_sf"/>
</dbReference>
<dbReference type="SUPFAM" id="SSF55048">
    <property type="entry name" value="Probable ACP-binding domain of malonyl-CoA ACP transacylase"/>
    <property type="match status" value="1"/>
</dbReference>
<feature type="active site" description="Proton acceptor; for dehydratase activity" evidence="7">
    <location>
        <position position="943"/>
    </location>
</feature>
<dbReference type="EMBL" id="QKYU01000020">
    <property type="protein sequence ID" value="PZW41862.1"/>
    <property type="molecule type" value="Genomic_DNA"/>
</dbReference>
<dbReference type="CDD" id="cd00833">
    <property type="entry name" value="PKS"/>
    <property type="match status" value="1"/>
</dbReference>
<dbReference type="Gene3D" id="3.40.50.720">
    <property type="entry name" value="NAD(P)-binding Rossmann-like Domain"/>
    <property type="match status" value="3"/>
</dbReference>
<dbReference type="InterPro" id="IPR016035">
    <property type="entry name" value="Acyl_Trfase/lysoPLipase"/>
</dbReference>
<dbReference type="GO" id="GO:0016491">
    <property type="term" value="F:oxidoreductase activity"/>
    <property type="evidence" value="ECO:0007669"/>
    <property type="project" value="InterPro"/>
</dbReference>
<dbReference type="SUPFAM" id="SSF53335">
    <property type="entry name" value="S-adenosyl-L-methionine-dependent methyltransferases"/>
    <property type="match status" value="1"/>
</dbReference>
<evidence type="ECO:0000256" key="8">
    <source>
        <dbReference type="SAM" id="MobiDB-lite"/>
    </source>
</evidence>
<dbReference type="Pfam" id="PF00109">
    <property type="entry name" value="ketoacyl-synt"/>
    <property type="match status" value="1"/>
</dbReference>
<dbReference type="Gene3D" id="3.10.129.110">
    <property type="entry name" value="Polyketide synthase dehydratase"/>
    <property type="match status" value="1"/>
</dbReference>
<dbReference type="Pfam" id="PF00550">
    <property type="entry name" value="PP-binding"/>
    <property type="match status" value="1"/>
</dbReference>
<evidence type="ECO:0000256" key="4">
    <source>
        <dbReference type="ARBA" id="ARBA00022857"/>
    </source>
</evidence>
<feature type="domain" description="Ketosynthase family 3 (KS3)" evidence="10">
    <location>
        <begin position="28"/>
        <end position="449"/>
    </location>
</feature>
<dbReference type="InterPro" id="IPR020807">
    <property type="entry name" value="PKS_DH"/>
</dbReference>
<dbReference type="Gene3D" id="3.40.47.10">
    <property type="match status" value="1"/>
</dbReference>
<dbReference type="Gene3D" id="3.40.366.10">
    <property type="entry name" value="Malonyl-Coenzyme A Acyl Carrier Protein, domain 2"/>
    <property type="match status" value="1"/>
</dbReference>
<feature type="domain" description="Carrier" evidence="9">
    <location>
        <begin position="2322"/>
        <end position="2399"/>
    </location>
</feature>
<dbReference type="InterPro" id="IPR013154">
    <property type="entry name" value="ADH-like_N"/>
</dbReference>
<dbReference type="PANTHER" id="PTHR43775">
    <property type="entry name" value="FATTY ACID SYNTHASE"/>
    <property type="match status" value="1"/>
</dbReference>
<keyword evidence="1" id="KW-0596">Phosphopantetheine</keyword>
<dbReference type="Gene3D" id="3.40.50.150">
    <property type="entry name" value="Vaccinia Virus protein VP39"/>
    <property type="match status" value="1"/>
</dbReference>
<keyword evidence="13" id="KW-1185">Reference proteome</keyword>
<dbReference type="PROSITE" id="PS00012">
    <property type="entry name" value="PHOSPHOPANTETHEINE"/>
    <property type="match status" value="1"/>
</dbReference>
<dbReference type="PROSITE" id="PS52019">
    <property type="entry name" value="PKS_MFAS_DH"/>
    <property type="match status" value="1"/>
</dbReference>
<dbReference type="InterPro" id="IPR014030">
    <property type="entry name" value="Ketoacyl_synth_N"/>
</dbReference>
<dbReference type="Pfam" id="PF08659">
    <property type="entry name" value="KR"/>
    <property type="match status" value="1"/>
</dbReference>
<dbReference type="InterPro" id="IPR011032">
    <property type="entry name" value="GroES-like_sf"/>
</dbReference>
<dbReference type="InterPro" id="IPR036736">
    <property type="entry name" value="ACP-like_sf"/>
</dbReference>
<evidence type="ECO:0000256" key="3">
    <source>
        <dbReference type="ARBA" id="ARBA00022679"/>
    </source>
</evidence>
<dbReference type="Pfam" id="PF08240">
    <property type="entry name" value="ADH_N"/>
    <property type="match status" value="1"/>
</dbReference>
<dbReference type="FunFam" id="3.40.50.720:FF:000209">
    <property type="entry name" value="Polyketide synthase Pks12"/>
    <property type="match status" value="1"/>
</dbReference>
<dbReference type="InterPro" id="IPR049552">
    <property type="entry name" value="PKS_DH_N"/>
</dbReference>
<organism evidence="12 13">
    <name type="scientific">Humitalea rosea</name>
    <dbReference type="NCBI Taxonomy" id="990373"/>
    <lineage>
        <taxon>Bacteria</taxon>
        <taxon>Pseudomonadati</taxon>
        <taxon>Pseudomonadota</taxon>
        <taxon>Alphaproteobacteria</taxon>
        <taxon>Acetobacterales</taxon>
        <taxon>Roseomonadaceae</taxon>
        <taxon>Humitalea</taxon>
    </lineage>
</organism>
<dbReference type="SUPFAM" id="SSF47336">
    <property type="entry name" value="ACP-like"/>
    <property type="match status" value="1"/>
</dbReference>
<dbReference type="SMART" id="SM00827">
    <property type="entry name" value="PKS_AT"/>
    <property type="match status" value="1"/>
</dbReference>
<evidence type="ECO:0000259" key="9">
    <source>
        <dbReference type="PROSITE" id="PS50075"/>
    </source>
</evidence>
<name>A0A2W7I8L5_9PROT</name>
<dbReference type="CDD" id="cd05195">
    <property type="entry name" value="enoyl_red"/>
    <property type="match status" value="1"/>
</dbReference>